<dbReference type="SUPFAM" id="SSF56672">
    <property type="entry name" value="DNA/RNA polymerases"/>
    <property type="match status" value="1"/>
</dbReference>
<dbReference type="OrthoDB" id="9788687at2"/>
<dbReference type="CDD" id="cd01651">
    <property type="entry name" value="RT_G2_intron"/>
    <property type="match status" value="1"/>
</dbReference>
<evidence type="ECO:0000259" key="2">
    <source>
        <dbReference type="PROSITE" id="PS50878"/>
    </source>
</evidence>
<proteinExistence type="inferred from homology"/>
<gene>
    <name evidence="3" type="primary">ltrA</name>
    <name evidence="3" type="ORF">KOR42_48550</name>
</gene>
<dbReference type="Proteomes" id="UP000317243">
    <property type="component" value="Unassembled WGS sequence"/>
</dbReference>
<comment type="similarity">
    <text evidence="1">Belongs to the bacterial reverse transcriptase family.</text>
</comment>
<evidence type="ECO:0000256" key="1">
    <source>
        <dbReference type="ARBA" id="ARBA00034120"/>
    </source>
</evidence>
<name>A0A5C5VTB5_9PLAN</name>
<dbReference type="InterPro" id="IPR000477">
    <property type="entry name" value="RT_dom"/>
</dbReference>
<dbReference type="PROSITE" id="PS50878">
    <property type="entry name" value="RT_POL"/>
    <property type="match status" value="1"/>
</dbReference>
<keyword evidence="4" id="KW-1185">Reference proteome</keyword>
<evidence type="ECO:0000313" key="4">
    <source>
        <dbReference type="Proteomes" id="UP000317243"/>
    </source>
</evidence>
<protein>
    <submittedName>
        <fullName evidence="3">Group II intron-encoded protein LtrA</fullName>
    </submittedName>
</protein>
<reference evidence="3 4" key="1">
    <citation type="submission" date="2019-02" db="EMBL/GenBank/DDBJ databases">
        <title>Deep-cultivation of Planctomycetes and their phenomic and genomic characterization uncovers novel biology.</title>
        <authorList>
            <person name="Wiegand S."/>
            <person name="Jogler M."/>
            <person name="Boedeker C."/>
            <person name="Pinto D."/>
            <person name="Vollmers J."/>
            <person name="Rivas-Marin E."/>
            <person name="Kohn T."/>
            <person name="Peeters S.H."/>
            <person name="Heuer A."/>
            <person name="Rast P."/>
            <person name="Oberbeckmann S."/>
            <person name="Bunk B."/>
            <person name="Jeske O."/>
            <person name="Meyerdierks A."/>
            <person name="Storesund J.E."/>
            <person name="Kallscheuer N."/>
            <person name="Luecker S."/>
            <person name="Lage O.M."/>
            <person name="Pohl T."/>
            <person name="Merkel B.J."/>
            <person name="Hornburger P."/>
            <person name="Mueller R.-W."/>
            <person name="Bruemmer F."/>
            <person name="Labrenz M."/>
            <person name="Spormann A.M."/>
            <person name="Op Den Camp H."/>
            <person name="Overmann J."/>
            <person name="Amann R."/>
            <person name="Jetten M.S.M."/>
            <person name="Mascher T."/>
            <person name="Medema M.H."/>
            <person name="Devos D.P."/>
            <person name="Kaster A.-K."/>
            <person name="Ovreas L."/>
            <person name="Rohde M."/>
            <person name="Galperin M.Y."/>
            <person name="Jogler C."/>
        </authorList>
    </citation>
    <scope>NUCLEOTIDE SEQUENCE [LARGE SCALE GENOMIC DNA]</scope>
    <source>
        <strain evidence="3 4">KOR42</strain>
    </source>
</reference>
<dbReference type="InterPro" id="IPR051083">
    <property type="entry name" value="GrpII_Intron_Splice-Mob/Def"/>
</dbReference>
<sequence length="355" mass="41999">MKRFGHLWENLVDIGNLYSAYRKARRGKRGQRAVERFEYCREFELVKLQQQLIEGTYRPGAYRTFMLYDTKVRMISAAPFRDRVMHHALCNVIEPIFERTFIHDSYASRKGKGTHAAIRRYQQFASQNAYVLKCDVRRFFPSVDHQILRQRLARKIKDPQVLNLAGLIIDHSNRQADVPGMFPGDDLLTSLERRRGIPIGNQTSQFFGNVYLDALDHFVKEELRCKAYLRYVDDFVLLSNDKPRLAHWRMAIEQFLITLRLWLHPTKRVIIRTCDGIRFLGFRVWPNRIQLTQDHVRKVRRRLRRYQHAFEQGDLSCQEFRQRIQAWLGHSSMTTGSRYAENLLSDILAPRTAAE</sequence>
<dbReference type="AlphaFoldDB" id="A0A5C5VTB5"/>
<dbReference type="PANTHER" id="PTHR34047">
    <property type="entry name" value="NUCLEAR INTRON MATURASE 1, MITOCHONDRIAL-RELATED"/>
    <property type="match status" value="1"/>
</dbReference>
<organism evidence="3 4">
    <name type="scientific">Thalassoglobus neptunius</name>
    <dbReference type="NCBI Taxonomy" id="1938619"/>
    <lineage>
        <taxon>Bacteria</taxon>
        <taxon>Pseudomonadati</taxon>
        <taxon>Planctomycetota</taxon>
        <taxon>Planctomycetia</taxon>
        <taxon>Planctomycetales</taxon>
        <taxon>Planctomycetaceae</taxon>
        <taxon>Thalassoglobus</taxon>
    </lineage>
</organism>
<evidence type="ECO:0000313" key="3">
    <source>
        <dbReference type="EMBL" id="TWT40859.1"/>
    </source>
</evidence>
<feature type="domain" description="Reverse transcriptase" evidence="2">
    <location>
        <begin position="1"/>
        <end position="284"/>
    </location>
</feature>
<dbReference type="InterPro" id="IPR043502">
    <property type="entry name" value="DNA/RNA_pol_sf"/>
</dbReference>
<dbReference type="PANTHER" id="PTHR34047:SF8">
    <property type="entry name" value="PROTEIN YKFC"/>
    <property type="match status" value="1"/>
</dbReference>
<comment type="caution">
    <text evidence="3">The sequence shown here is derived from an EMBL/GenBank/DDBJ whole genome shotgun (WGS) entry which is preliminary data.</text>
</comment>
<dbReference type="EMBL" id="SIHI01000047">
    <property type="protein sequence ID" value="TWT40859.1"/>
    <property type="molecule type" value="Genomic_DNA"/>
</dbReference>
<accession>A0A5C5VTB5</accession>
<dbReference type="Pfam" id="PF00078">
    <property type="entry name" value="RVT_1"/>
    <property type="match status" value="1"/>
</dbReference>
<dbReference type="RefSeq" id="WP_146512170.1">
    <property type="nucleotide sequence ID" value="NZ_SIHI01000047.1"/>
</dbReference>